<organism evidence="1 2">
    <name type="scientific">Mycoplasmopsis columboralis</name>
    <dbReference type="NCBI Taxonomy" id="171282"/>
    <lineage>
        <taxon>Bacteria</taxon>
        <taxon>Bacillati</taxon>
        <taxon>Mycoplasmatota</taxon>
        <taxon>Mycoplasmoidales</taxon>
        <taxon>Metamycoplasmataceae</taxon>
        <taxon>Mycoplasmopsis</taxon>
    </lineage>
</organism>
<name>A0A449B5K1_9BACT</name>
<gene>
    <name evidence="1" type="ORF">NCTC10179_00036</name>
</gene>
<dbReference type="KEGG" id="mcou:NCTC10179_00036"/>
<evidence type="ECO:0000313" key="1">
    <source>
        <dbReference type="EMBL" id="VEU75880.1"/>
    </source>
</evidence>
<evidence type="ECO:0000313" key="2">
    <source>
        <dbReference type="Proteomes" id="UP000289497"/>
    </source>
</evidence>
<dbReference type="Proteomes" id="UP000289497">
    <property type="component" value="Chromosome"/>
</dbReference>
<dbReference type="EMBL" id="LR215039">
    <property type="protein sequence ID" value="VEU75880.1"/>
    <property type="molecule type" value="Genomic_DNA"/>
</dbReference>
<dbReference type="AlphaFoldDB" id="A0A449B5K1"/>
<reference evidence="1 2" key="1">
    <citation type="submission" date="2019-01" db="EMBL/GenBank/DDBJ databases">
        <authorList>
            <consortium name="Pathogen Informatics"/>
        </authorList>
    </citation>
    <scope>NUCLEOTIDE SEQUENCE [LARGE SCALE GENOMIC DNA]</scope>
    <source>
        <strain evidence="1 2">NCTC10179</strain>
    </source>
</reference>
<keyword evidence="2" id="KW-1185">Reference proteome</keyword>
<sequence length="72" mass="8628">MLLIDNFLYFLHIFLDIFYKIVFMKNSIKFIIKLLTKFVLINFCCLQYPTLKFIISEYSDDIFDTASPIALF</sequence>
<proteinExistence type="predicted"/>
<accession>A0A449B5K1</accession>
<protein>
    <submittedName>
        <fullName evidence="1">Uncharacterized protein</fullName>
    </submittedName>
</protein>